<feature type="domain" description="Co-chaperone DjlA N-terminal" evidence="1">
    <location>
        <begin position="29"/>
        <end position="145"/>
    </location>
</feature>
<comment type="caution">
    <text evidence="2">The sequence shown here is derived from an EMBL/GenBank/DDBJ whole genome shotgun (WGS) entry which is preliminary data.</text>
</comment>
<protein>
    <submittedName>
        <fullName evidence="2">TerB family tellurite resistance protein</fullName>
    </submittedName>
</protein>
<dbReference type="InterPro" id="IPR007791">
    <property type="entry name" value="DjlA_N"/>
</dbReference>
<dbReference type="SUPFAM" id="SSF158682">
    <property type="entry name" value="TerB-like"/>
    <property type="match status" value="1"/>
</dbReference>
<dbReference type="EMBL" id="JAGMWN010000006">
    <property type="protein sequence ID" value="MBP5858016.1"/>
    <property type="molecule type" value="Genomic_DNA"/>
</dbReference>
<dbReference type="AlphaFoldDB" id="A0A8J7V1P8"/>
<dbReference type="Gene3D" id="1.10.3680.10">
    <property type="entry name" value="TerB-like"/>
    <property type="match status" value="1"/>
</dbReference>
<dbReference type="InterPro" id="IPR029024">
    <property type="entry name" value="TerB-like"/>
</dbReference>
<dbReference type="Pfam" id="PF05099">
    <property type="entry name" value="TerB"/>
    <property type="match status" value="1"/>
</dbReference>
<sequence length="166" mass="18418">MLNRIKQFFSEMGGEPADGPTRHSEAELHVAAAAMLIEAAMMDGAIDERERERIAALIERHFGIQRAEVDQIVARGESKQDASVDIYSFLRVVNAHFDYEERVQLIEMLWDVAYADGDLHDHEANLVRRVAGMLGVEDRDSGAARKRVLTRLAEGGGNGDALHPHG</sequence>
<dbReference type="CDD" id="cd07313">
    <property type="entry name" value="terB_like_2"/>
    <property type="match status" value="1"/>
</dbReference>
<accession>A0A8J7V1P8</accession>
<proteinExistence type="predicted"/>
<organism evidence="2 3">
    <name type="scientific">Marivibrio halodurans</name>
    <dbReference type="NCBI Taxonomy" id="2039722"/>
    <lineage>
        <taxon>Bacteria</taxon>
        <taxon>Pseudomonadati</taxon>
        <taxon>Pseudomonadota</taxon>
        <taxon>Alphaproteobacteria</taxon>
        <taxon>Rhodospirillales</taxon>
        <taxon>Rhodospirillaceae</taxon>
        <taxon>Marivibrio</taxon>
    </lineage>
</organism>
<evidence type="ECO:0000313" key="3">
    <source>
        <dbReference type="Proteomes" id="UP000672602"/>
    </source>
</evidence>
<dbReference type="Proteomes" id="UP000672602">
    <property type="component" value="Unassembled WGS sequence"/>
</dbReference>
<name>A0A8J7V1P8_9PROT</name>
<evidence type="ECO:0000313" key="2">
    <source>
        <dbReference type="EMBL" id="MBP5858016.1"/>
    </source>
</evidence>
<reference evidence="2" key="1">
    <citation type="submission" date="2021-04" db="EMBL/GenBank/DDBJ databases">
        <authorList>
            <person name="Zhang D.-C."/>
        </authorList>
    </citation>
    <scope>NUCLEOTIDE SEQUENCE</scope>
    <source>
        <strain evidence="2">CGMCC 1.15697</strain>
    </source>
</reference>
<dbReference type="RefSeq" id="WP_210682601.1">
    <property type="nucleotide sequence ID" value="NZ_JAGMWN010000006.1"/>
</dbReference>
<gene>
    <name evidence="2" type="ORF">KAJ83_13440</name>
</gene>
<evidence type="ECO:0000259" key="1">
    <source>
        <dbReference type="Pfam" id="PF05099"/>
    </source>
</evidence>
<keyword evidence="3" id="KW-1185">Reference proteome</keyword>